<proteinExistence type="predicted"/>
<protein>
    <submittedName>
        <fullName evidence="1">Uncharacterized protein</fullName>
    </submittedName>
</protein>
<gene>
    <name evidence="1" type="ORF">HNY73_020026</name>
</gene>
<evidence type="ECO:0000313" key="1">
    <source>
        <dbReference type="EMBL" id="KAF8767014.1"/>
    </source>
</evidence>
<organism evidence="1 2">
    <name type="scientific">Argiope bruennichi</name>
    <name type="common">Wasp spider</name>
    <name type="synonym">Aranea bruennichi</name>
    <dbReference type="NCBI Taxonomy" id="94029"/>
    <lineage>
        <taxon>Eukaryota</taxon>
        <taxon>Metazoa</taxon>
        <taxon>Ecdysozoa</taxon>
        <taxon>Arthropoda</taxon>
        <taxon>Chelicerata</taxon>
        <taxon>Arachnida</taxon>
        <taxon>Araneae</taxon>
        <taxon>Araneomorphae</taxon>
        <taxon>Entelegynae</taxon>
        <taxon>Araneoidea</taxon>
        <taxon>Araneidae</taxon>
        <taxon>Argiope</taxon>
    </lineage>
</organism>
<evidence type="ECO:0000313" key="2">
    <source>
        <dbReference type="Proteomes" id="UP000807504"/>
    </source>
</evidence>
<dbReference type="AlphaFoldDB" id="A0A8T0E6B3"/>
<accession>A0A8T0E6B3</accession>
<keyword evidence="2" id="KW-1185">Reference proteome</keyword>
<reference evidence="1" key="2">
    <citation type="submission" date="2020-06" db="EMBL/GenBank/DDBJ databases">
        <authorList>
            <person name="Sheffer M."/>
        </authorList>
    </citation>
    <scope>NUCLEOTIDE SEQUENCE</scope>
</reference>
<dbReference type="Proteomes" id="UP000807504">
    <property type="component" value="Unassembled WGS sequence"/>
</dbReference>
<dbReference type="EMBL" id="JABXBU010002230">
    <property type="protein sequence ID" value="KAF8767014.1"/>
    <property type="molecule type" value="Genomic_DNA"/>
</dbReference>
<reference evidence="1" key="1">
    <citation type="journal article" date="2020" name="bioRxiv">
        <title>Chromosome-level reference genome of the European wasp spider Argiope bruennichi: a resource for studies on range expansion and evolutionary adaptation.</title>
        <authorList>
            <person name="Sheffer M.M."/>
            <person name="Hoppe A."/>
            <person name="Krehenwinkel H."/>
            <person name="Uhl G."/>
            <person name="Kuss A.W."/>
            <person name="Jensen L."/>
            <person name="Jensen C."/>
            <person name="Gillespie R.G."/>
            <person name="Hoff K.J."/>
            <person name="Prost S."/>
        </authorList>
    </citation>
    <scope>NUCLEOTIDE SEQUENCE</scope>
</reference>
<sequence length="640" mass="74974">MKTMDVNYCNKAFCSDTIATQIEPVSELVNNNTMKLIDKYMKKENFNSDFKFKSYEEMENQECLTCKKTSNNKNDSDPISDASKDSDTLILYIDESDIDYNTSDDEEVKNVKEIENCNINFGEHRDNYKISSLQQICTNNDTFKSDGNILCEDYNSKIDRVHVFNCEDASKRPRIDQQLVNIKNAYTSLEIHDQKINLLHSSDSKENFKLPNTDQHLVNINREDPDVLKIFYDESDIDSDYKSDSDINEKNDKSTIMKSGSNENCIISNKKDIFDTDVLVISFNEITNTNDVANHNDDAKSELNSLNNSEIIHSIENTIPDYFEELKVNEVNSELNSLNNSEIIHNFENTTSDYNEKEQEDLMNTGWNKLKVNEVKSELNLINTSETNLSVENTIPDYYEEEKEDLINTEWNKIKALSTDEERYKQVSDCWQSPSVPDPNTDLTYYSFRKRLLCSKGEDINEKRPVKRPASSNLDDRDAKHARLCTYIADDRIKSIENERDVKIKKLKEEFDSKISERFKNHHSLEKRLEERHFKTYGTISNYEAINGAKLKRVRDQFGREIKNIEVKYKKQLKSLQNQYISRISSSYKKRKEIMQFCNFYKMSKTNSDGDPTLFTREQQLKLDEIENIYKQLDFFYNRK</sequence>
<name>A0A8T0E6B3_ARGBR</name>
<comment type="caution">
    <text evidence="1">The sequence shown here is derived from an EMBL/GenBank/DDBJ whole genome shotgun (WGS) entry which is preliminary data.</text>
</comment>